<keyword evidence="9" id="KW-1185">Reference proteome</keyword>
<evidence type="ECO:0000313" key="9">
    <source>
        <dbReference type="Proteomes" id="UP000815325"/>
    </source>
</evidence>
<keyword evidence="4 5" id="KW-0539">Nucleus</keyword>
<dbReference type="PIRSF" id="PIRSF028998">
    <property type="entry name" value="GINS_Psf2_subgr"/>
    <property type="match status" value="1"/>
</dbReference>
<dbReference type="SUPFAM" id="SSF160059">
    <property type="entry name" value="PriA/YqbF domain"/>
    <property type="match status" value="1"/>
</dbReference>
<evidence type="ECO:0000256" key="1">
    <source>
        <dbReference type="ARBA" id="ARBA00004123"/>
    </source>
</evidence>
<evidence type="ECO:0000259" key="7">
    <source>
        <dbReference type="Pfam" id="PF25005"/>
    </source>
</evidence>
<dbReference type="Gene3D" id="1.20.58.1020">
    <property type="match status" value="1"/>
</dbReference>
<evidence type="ECO:0000256" key="2">
    <source>
        <dbReference type="ARBA" id="ARBA00010565"/>
    </source>
</evidence>
<dbReference type="CDD" id="cd11712">
    <property type="entry name" value="GINS_A_psf2"/>
    <property type="match status" value="1"/>
</dbReference>
<evidence type="ECO:0000256" key="5">
    <source>
        <dbReference type="PIRNR" id="PIRNR028998"/>
    </source>
</evidence>
<dbReference type="EMBL" id="MU069471">
    <property type="protein sequence ID" value="KAF5841996.1"/>
    <property type="molecule type" value="Genomic_DNA"/>
</dbReference>
<feature type="domain" description="DNA replication complex GINS protein PSF2 N-terminal" evidence="7">
    <location>
        <begin position="31"/>
        <end position="92"/>
    </location>
</feature>
<evidence type="ECO:0000256" key="3">
    <source>
        <dbReference type="ARBA" id="ARBA00022705"/>
    </source>
</evidence>
<dbReference type="SUPFAM" id="SSF158573">
    <property type="entry name" value="GINS helical bundle-like"/>
    <property type="match status" value="1"/>
</dbReference>
<evidence type="ECO:0000259" key="6">
    <source>
        <dbReference type="Pfam" id="PF05916"/>
    </source>
</evidence>
<evidence type="ECO:0000256" key="4">
    <source>
        <dbReference type="ARBA" id="ARBA00023242"/>
    </source>
</evidence>
<feature type="domain" description="GINS subunit" evidence="6">
    <location>
        <begin position="96"/>
        <end position="201"/>
    </location>
</feature>
<dbReference type="InterPro" id="IPR036224">
    <property type="entry name" value="GINS_bundle-like_dom_sf"/>
</dbReference>
<evidence type="ECO:0000313" key="8">
    <source>
        <dbReference type="EMBL" id="KAF5841996.1"/>
    </source>
</evidence>
<keyword evidence="3 5" id="KW-0235">DNA replication</keyword>
<dbReference type="Pfam" id="PF25005">
    <property type="entry name" value="PSF2_N"/>
    <property type="match status" value="1"/>
</dbReference>
<comment type="subcellular location">
    <subcellularLocation>
        <location evidence="1 5">Nucleus</location>
    </subcellularLocation>
</comment>
<name>A0ABQ7H569_DUNSA</name>
<dbReference type="InterPro" id="IPR056784">
    <property type="entry name" value="PSF2_N"/>
</dbReference>
<dbReference type="InterPro" id="IPR007257">
    <property type="entry name" value="GINS_Psf2"/>
</dbReference>
<dbReference type="Pfam" id="PF05916">
    <property type="entry name" value="Sld5"/>
    <property type="match status" value="1"/>
</dbReference>
<comment type="similarity">
    <text evidence="2 5">Belongs to the GINS2/PSF2 family.</text>
</comment>
<proteinExistence type="inferred from homology"/>
<organism evidence="8 9">
    <name type="scientific">Dunaliella salina</name>
    <name type="common">Green alga</name>
    <name type="synonym">Protococcus salinus</name>
    <dbReference type="NCBI Taxonomy" id="3046"/>
    <lineage>
        <taxon>Eukaryota</taxon>
        <taxon>Viridiplantae</taxon>
        <taxon>Chlorophyta</taxon>
        <taxon>core chlorophytes</taxon>
        <taxon>Chlorophyceae</taxon>
        <taxon>CS clade</taxon>
        <taxon>Chlamydomonadales</taxon>
        <taxon>Dunaliellaceae</taxon>
        <taxon>Dunaliella</taxon>
    </lineage>
</organism>
<comment type="subunit">
    <text evidence="5">Component of the GINS complex.</text>
</comment>
<dbReference type="PANTHER" id="PTHR12772">
    <property type="entry name" value="DNA REPLICATION COMPLEX GINS PROTEIN PSF2"/>
    <property type="match status" value="1"/>
</dbReference>
<dbReference type="Proteomes" id="UP000815325">
    <property type="component" value="Unassembled WGS sequence"/>
</dbReference>
<protein>
    <recommendedName>
        <fullName evidence="5">DNA replication complex GINS protein PSF2</fullName>
    </recommendedName>
</protein>
<comment type="caution">
    <text evidence="8">The sequence shown here is derived from an EMBL/GenBank/DDBJ whole genome shotgun (WGS) entry which is preliminary data.</text>
</comment>
<dbReference type="InterPro" id="IPR021151">
    <property type="entry name" value="GINS_A"/>
</dbReference>
<dbReference type="PANTHER" id="PTHR12772:SF0">
    <property type="entry name" value="DNA REPLICATION COMPLEX GINS PROTEIN PSF2"/>
    <property type="match status" value="1"/>
</dbReference>
<sequence>MASGSSGPESSRSFFSYYGRNAQRLEMVVAPEELEFFAQQELVTVVPNFSLDGSASLPCIGGNFGPFQPNMPTDVPLWMATMLHNRKKCRIQPPGWMNAEHLQGVYDEEKRSSTSFQPLPFYYLEVAQSLFRENPTDTFGAEGFGKIRDLLEAIRKVRYHKIESGLRKVENADTIKLNNLAAAECNLIRLLFKGSLDHFYELTKNDKAWKEASLASVSLSEPF</sequence>
<accession>A0ABQ7H569</accession>
<reference evidence="8" key="1">
    <citation type="submission" date="2017-08" db="EMBL/GenBank/DDBJ databases">
        <authorList>
            <person name="Polle J.E."/>
            <person name="Barry K."/>
            <person name="Cushman J."/>
            <person name="Schmutz J."/>
            <person name="Tran D."/>
            <person name="Hathwaick L.T."/>
            <person name="Yim W.C."/>
            <person name="Jenkins J."/>
            <person name="Mckie-Krisberg Z.M."/>
            <person name="Prochnik S."/>
            <person name="Lindquist E."/>
            <person name="Dockter R.B."/>
            <person name="Adam C."/>
            <person name="Molina H."/>
            <person name="Bunkerborg J."/>
            <person name="Jin E."/>
            <person name="Buchheim M."/>
            <person name="Magnuson J."/>
        </authorList>
    </citation>
    <scope>NUCLEOTIDE SEQUENCE</scope>
    <source>
        <strain evidence="8">CCAP 19/18</strain>
    </source>
</reference>
<dbReference type="CDD" id="cd21694">
    <property type="entry name" value="GINS_B_Psf2"/>
    <property type="match status" value="1"/>
</dbReference>
<dbReference type="Gene3D" id="3.40.5.50">
    <property type="match status" value="1"/>
</dbReference>
<gene>
    <name evidence="8" type="ORF">DUNSADRAFT_9877</name>
</gene>